<dbReference type="Proteomes" id="UP000010146">
    <property type="component" value="Unassembled WGS sequence"/>
</dbReference>
<evidence type="ECO:0000313" key="1">
    <source>
        <dbReference type="EMBL" id="KKC29993.1"/>
    </source>
</evidence>
<evidence type="ECO:0000313" key="2">
    <source>
        <dbReference type="Proteomes" id="UP000010146"/>
    </source>
</evidence>
<proteinExistence type="predicted"/>
<gene>
    <name evidence="1" type="ORF">CDSM653_01004</name>
</gene>
<comment type="caution">
    <text evidence="1">The sequence shown here is derived from an EMBL/GenBank/DDBJ whole genome shotgun (WGS) entry which is preliminary data.</text>
</comment>
<reference evidence="1 2" key="1">
    <citation type="submission" date="2008-07" db="EMBL/GenBank/DDBJ databases">
        <authorList>
            <person name="Gonzalez J."/>
            <person name="Sokolova T."/>
            <person name="Ferriera S."/>
            <person name="Johnson J."/>
            <person name="Kravitz S."/>
            <person name="Beeson K."/>
            <person name="Sutton G."/>
            <person name="Rogers Y.-H."/>
            <person name="Friedman R."/>
            <person name="Frazier M."/>
            <person name="Venter J.C."/>
        </authorList>
    </citation>
    <scope>NUCLEOTIDE SEQUENCE [LARGE SCALE GENOMIC DNA]</scope>
    <source>
        <strain evidence="1 2">DSM 12653</strain>
    </source>
</reference>
<reference evidence="1 2" key="2">
    <citation type="journal article" date="2015" name="BMC Genomics">
        <title>Analysis of three genomes within the thermophilic bacterial species Caldanaerobacter subterraneus with a focus on carbon monoxide dehydrogenase evolution and hydrolase diversity.</title>
        <authorList>
            <person name="Sant'Anna F.H."/>
            <person name="Lebedinsky A.V."/>
            <person name="Sokolova T.G."/>
            <person name="Robb F.T."/>
            <person name="Gonzalez J.M."/>
        </authorList>
    </citation>
    <scope>NUCLEOTIDE SEQUENCE [LARGE SCALE GENOMIC DNA]</scope>
    <source>
        <strain evidence="1 2">DSM 12653</strain>
    </source>
</reference>
<reference evidence="2" key="3">
    <citation type="submission" date="2015-02" db="EMBL/GenBank/DDBJ databases">
        <title>Genome analysis of three genomes within the thermophilic hydrogenogenic bacterial species Caldanaerobacter subterraneus.</title>
        <authorList>
            <person name="Sant'Anna F.H."/>
            <person name="Lebedinsky A."/>
            <person name="Sokolova T."/>
            <person name="Robb F.T."/>
            <person name="Gonzalez J.M."/>
        </authorList>
    </citation>
    <scope>NUCLEOTIDE SEQUENCE [LARGE SCALE GENOMIC DNA]</scope>
    <source>
        <strain evidence="2">DSM 12653</strain>
    </source>
</reference>
<dbReference type="EMBL" id="ABXP02000056">
    <property type="protein sequence ID" value="KKC29993.1"/>
    <property type="molecule type" value="Genomic_DNA"/>
</dbReference>
<organism evidence="1 2">
    <name type="scientific">Caldanaerobacter subterraneus subsp. pacificus DSM 12653</name>
    <dbReference type="NCBI Taxonomy" id="391606"/>
    <lineage>
        <taxon>Bacteria</taxon>
        <taxon>Bacillati</taxon>
        <taxon>Bacillota</taxon>
        <taxon>Clostridia</taxon>
        <taxon>Thermoanaerobacterales</taxon>
        <taxon>Thermoanaerobacteraceae</taxon>
        <taxon>Caldanaerobacter</taxon>
    </lineage>
</organism>
<name>A0A0F5PMY8_9THEO</name>
<sequence length="43" mass="5376">MYKKNKKFSYAFKTSFAYLCKSKKYTIMEIEKNWGDEIWVKWL</sequence>
<protein>
    <submittedName>
        <fullName evidence="1">Uncharacterized protein</fullName>
    </submittedName>
</protein>
<accession>A0A0F5PMY8</accession>
<dbReference type="AlphaFoldDB" id="A0A0F5PMY8"/>